<evidence type="ECO:0000256" key="3">
    <source>
        <dbReference type="ARBA" id="ARBA00022475"/>
    </source>
</evidence>
<keyword evidence="4 7" id="KW-0812">Transmembrane</keyword>
<dbReference type="Pfam" id="PF05423">
    <property type="entry name" value="Mycobact_memb"/>
    <property type="match status" value="1"/>
</dbReference>
<evidence type="ECO:0000256" key="1">
    <source>
        <dbReference type="ARBA" id="ARBA00004236"/>
    </source>
</evidence>
<dbReference type="GO" id="GO:0005886">
    <property type="term" value="C:plasma membrane"/>
    <property type="evidence" value="ECO:0007669"/>
    <property type="project" value="UniProtKB-SubCell"/>
</dbReference>
<keyword evidence="5 7" id="KW-1133">Transmembrane helix</keyword>
<dbReference type="InterPro" id="IPR038468">
    <property type="entry name" value="MmpS_C"/>
</dbReference>
<evidence type="ECO:0000256" key="7">
    <source>
        <dbReference type="SAM" id="Phobius"/>
    </source>
</evidence>
<evidence type="ECO:0000256" key="6">
    <source>
        <dbReference type="ARBA" id="ARBA00023136"/>
    </source>
</evidence>
<evidence type="ECO:0000256" key="5">
    <source>
        <dbReference type="ARBA" id="ARBA00022989"/>
    </source>
</evidence>
<gene>
    <name evidence="8" type="ORF">FPZ47_21775</name>
</gene>
<name>A0A557XFN2_9MYCO</name>
<evidence type="ECO:0000256" key="4">
    <source>
        <dbReference type="ARBA" id="ARBA00022692"/>
    </source>
</evidence>
<accession>A0A557XFN2</accession>
<feature type="transmembrane region" description="Helical" evidence="7">
    <location>
        <begin position="25"/>
        <end position="46"/>
    </location>
</feature>
<evidence type="ECO:0000313" key="9">
    <source>
        <dbReference type="Proteomes" id="UP000320513"/>
    </source>
</evidence>
<dbReference type="InterPro" id="IPR008693">
    <property type="entry name" value="MmpS"/>
</dbReference>
<dbReference type="AlphaFoldDB" id="A0A557XFN2"/>
<dbReference type="Gene3D" id="2.60.40.2880">
    <property type="entry name" value="MmpS1-5, C-terminal soluble domain"/>
    <property type="match status" value="1"/>
</dbReference>
<keyword evidence="3" id="KW-1003">Cell membrane</keyword>
<sequence length="164" mass="16895">MPTPPLRSAIRDATHRRVGADAPTLLHALWLPAVILAVVGLVGYGVNAVRQKSDLITAPPADNSVPATVVQVNPKDITYEVFGDLGSGGKVRYATVNSEPVEVALAALPWSHAETTTAPSASLSLVTQVSGDAVGCRILVNGVVRDEQSVRHGNAAAACTVTAA</sequence>
<keyword evidence="9" id="KW-1185">Reference proteome</keyword>
<comment type="subcellular location">
    <subcellularLocation>
        <location evidence="1">Cell membrane</location>
    </subcellularLocation>
</comment>
<dbReference type="EMBL" id="VMQU01000119">
    <property type="protein sequence ID" value="TVS84426.1"/>
    <property type="molecule type" value="Genomic_DNA"/>
</dbReference>
<comment type="similarity">
    <text evidence="2">Belongs to the MmpS family.</text>
</comment>
<organism evidence="8 9">
    <name type="scientific">Mycobacterium helveticum</name>
    <dbReference type="NCBI Taxonomy" id="2592811"/>
    <lineage>
        <taxon>Bacteria</taxon>
        <taxon>Bacillati</taxon>
        <taxon>Actinomycetota</taxon>
        <taxon>Actinomycetes</taxon>
        <taxon>Mycobacteriales</taxon>
        <taxon>Mycobacteriaceae</taxon>
        <taxon>Mycobacterium</taxon>
    </lineage>
</organism>
<evidence type="ECO:0000256" key="2">
    <source>
        <dbReference type="ARBA" id="ARBA00007531"/>
    </source>
</evidence>
<proteinExistence type="inferred from homology"/>
<evidence type="ECO:0000313" key="8">
    <source>
        <dbReference type="EMBL" id="TVS84426.1"/>
    </source>
</evidence>
<comment type="caution">
    <text evidence="8">The sequence shown here is derived from an EMBL/GenBank/DDBJ whole genome shotgun (WGS) entry which is preliminary data.</text>
</comment>
<keyword evidence="6 7" id="KW-0472">Membrane</keyword>
<protein>
    <recommendedName>
        <fullName evidence="10">Transport acessory protein MmpS</fullName>
    </recommendedName>
</protein>
<reference evidence="8 9" key="1">
    <citation type="submission" date="2019-07" db="EMBL/GenBank/DDBJ databases">
        <title>New Mycobacterium species.</title>
        <authorList>
            <person name="Tortoli E."/>
            <person name="Ghielmetti G."/>
            <person name="Friedel U."/>
            <person name="Trovato A."/>
        </authorList>
    </citation>
    <scope>NUCLEOTIDE SEQUENCE [LARGE SCALE GENOMIC DNA]</scope>
    <source>
        <strain evidence="8 9">16-83</strain>
    </source>
</reference>
<dbReference type="OrthoDB" id="4750201at2"/>
<evidence type="ECO:0008006" key="10">
    <source>
        <dbReference type="Google" id="ProtNLM"/>
    </source>
</evidence>
<dbReference type="Proteomes" id="UP000320513">
    <property type="component" value="Unassembled WGS sequence"/>
</dbReference>